<dbReference type="InterPro" id="IPR002059">
    <property type="entry name" value="CSP_DNA-bd"/>
</dbReference>
<dbReference type="Pfam" id="PF00313">
    <property type="entry name" value="CSD"/>
    <property type="match status" value="1"/>
</dbReference>
<dbReference type="SUPFAM" id="SSF50249">
    <property type="entry name" value="Nucleic acid-binding proteins"/>
    <property type="match status" value="1"/>
</dbReference>
<sequence length="129" mass="14173">MLKSPSFHRMIILAIIMSFAYVTAFVPSTIHSCRSKTVLFMSDENKRSGTVKWYNTQKGYGFIVPEDGTGDVFVHQSGIIADGFRSLADGEKVEFTTIVEDNGKTKAVDVTGPDGSDVQGAPFRPDFDE</sequence>
<proteinExistence type="predicted"/>
<dbReference type="InterPro" id="IPR019844">
    <property type="entry name" value="CSD_CS"/>
</dbReference>
<feature type="domain" description="CSD" evidence="3">
    <location>
        <begin position="46"/>
        <end position="112"/>
    </location>
</feature>
<evidence type="ECO:0000259" key="3">
    <source>
        <dbReference type="PROSITE" id="PS51857"/>
    </source>
</evidence>
<reference evidence="4" key="1">
    <citation type="submission" date="2021-01" db="EMBL/GenBank/DDBJ databases">
        <authorList>
            <person name="Corre E."/>
            <person name="Pelletier E."/>
            <person name="Niang G."/>
            <person name="Scheremetjew M."/>
            <person name="Finn R."/>
            <person name="Kale V."/>
            <person name="Holt S."/>
            <person name="Cochrane G."/>
            <person name="Meng A."/>
            <person name="Brown T."/>
            <person name="Cohen L."/>
        </authorList>
    </citation>
    <scope>NUCLEOTIDE SEQUENCE</scope>
    <source>
        <strain evidence="4">GSO104</strain>
    </source>
</reference>
<dbReference type="GO" id="GO:0003676">
    <property type="term" value="F:nucleic acid binding"/>
    <property type="evidence" value="ECO:0007669"/>
    <property type="project" value="InterPro"/>
</dbReference>
<evidence type="ECO:0000256" key="2">
    <source>
        <dbReference type="SAM" id="SignalP"/>
    </source>
</evidence>
<dbReference type="PROSITE" id="PS00352">
    <property type="entry name" value="CSD_1"/>
    <property type="match status" value="1"/>
</dbReference>
<dbReference type="EMBL" id="HBNS01007669">
    <property type="protein sequence ID" value="CAE4590553.1"/>
    <property type="molecule type" value="Transcribed_RNA"/>
</dbReference>
<accession>A0A7S4UUN8</accession>
<evidence type="ECO:0000256" key="1">
    <source>
        <dbReference type="SAM" id="MobiDB-lite"/>
    </source>
</evidence>
<dbReference type="InterPro" id="IPR011129">
    <property type="entry name" value="CSD"/>
</dbReference>
<protein>
    <recommendedName>
        <fullName evidence="3">CSD domain-containing protein</fullName>
    </recommendedName>
</protein>
<dbReference type="PROSITE" id="PS51857">
    <property type="entry name" value="CSD_2"/>
    <property type="match status" value="1"/>
</dbReference>
<dbReference type="PANTHER" id="PTHR46565:SF20">
    <property type="entry name" value="COLD SHOCK DOMAIN-CONTAINING PROTEIN 4"/>
    <property type="match status" value="1"/>
</dbReference>
<feature type="signal peptide" evidence="2">
    <location>
        <begin position="1"/>
        <end position="24"/>
    </location>
</feature>
<keyword evidence="2" id="KW-0732">Signal</keyword>
<feature type="region of interest" description="Disordered" evidence="1">
    <location>
        <begin position="106"/>
        <end position="129"/>
    </location>
</feature>
<feature type="chain" id="PRO_5031271040" description="CSD domain-containing protein" evidence="2">
    <location>
        <begin position="25"/>
        <end position="129"/>
    </location>
</feature>
<dbReference type="PRINTS" id="PR00050">
    <property type="entry name" value="COLDSHOCK"/>
</dbReference>
<dbReference type="CDD" id="cd04458">
    <property type="entry name" value="CSP_CDS"/>
    <property type="match status" value="1"/>
</dbReference>
<dbReference type="InterPro" id="IPR012340">
    <property type="entry name" value="NA-bd_OB-fold"/>
</dbReference>
<gene>
    <name evidence="4" type="ORF">DBRI00130_LOCUS6201</name>
</gene>
<evidence type="ECO:0000313" key="4">
    <source>
        <dbReference type="EMBL" id="CAE4590553.1"/>
    </source>
</evidence>
<dbReference type="AlphaFoldDB" id="A0A7S4UUN8"/>
<dbReference type="PANTHER" id="PTHR46565">
    <property type="entry name" value="COLD SHOCK DOMAIN PROTEIN 2"/>
    <property type="match status" value="1"/>
</dbReference>
<organism evidence="4">
    <name type="scientific">Ditylum brightwellii</name>
    <dbReference type="NCBI Taxonomy" id="49249"/>
    <lineage>
        <taxon>Eukaryota</taxon>
        <taxon>Sar</taxon>
        <taxon>Stramenopiles</taxon>
        <taxon>Ochrophyta</taxon>
        <taxon>Bacillariophyta</taxon>
        <taxon>Mediophyceae</taxon>
        <taxon>Lithodesmiophycidae</taxon>
        <taxon>Lithodesmiales</taxon>
        <taxon>Lithodesmiaceae</taxon>
        <taxon>Ditylum</taxon>
    </lineage>
</organism>
<dbReference type="SMART" id="SM00357">
    <property type="entry name" value="CSP"/>
    <property type="match status" value="1"/>
</dbReference>
<name>A0A7S4UUN8_9STRA</name>
<dbReference type="Gene3D" id="2.40.50.140">
    <property type="entry name" value="Nucleic acid-binding proteins"/>
    <property type="match status" value="1"/>
</dbReference>